<sequence length="394" mass="45071">MDSNKSMEDQVEKKEQLIDNFDAMNLKENLLRGVYSYGFERPSLIQSKAIPIITQRRDLIAQSHSGTGKTGAFTISTLQNLDDKVNGCQALIIAHTKELAQQISDVCSNIGQYLPVKTVLCIGGQDINVTRTELNSPNPIVVIGTPGRVIDLIKRRYLSTRLLRILVVDEADEMFSRSFQEQMRNIINVIPQNAQICLFSATVTDQMLALTGKFMRDPESILIEKEHLTLDGIRQFYVNVETDLWKFETFCDLYDIISVSQTIVYVNSIKRGDELKYQLEEKKFTVSLIHSGMTVPERNVIMKDFRMGKTRILISTDLLSRGIDIQQISVVINYDLPRDKECYIHRIGRSGRFGRKGIAINLVSRNEERTLYELKNYYKTVIDPMPNNIQQFLS</sequence>
<dbReference type="InterPro" id="IPR027417">
    <property type="entry name" value="P-loop_NTPase"/>
</dbReference>
<evidence type="ECO:0000259" key="10">
    <source>
        <dbReference type="PROSITE" id="PS51195"/>
    </source>
</evidence>
<dbReference type="InterPro" id="IPR001650">
    <property type="entry name" value="Helicase_C-like"/>
</dbReference>
<dbReference type="Pfam" id="PF00271">
    <property type="entry name" value="Helicase_C"/>
    <property type="match status" value="1"/>
</dbReference>
<dbReference type="CDD" id="cd18787">
    <property type="entry name" value="SF2_C_DEAD"/>
    <property type="match status" value="1"/>
</dbReference>
<evidence type="ECO:0000256" key="4">
    <source>
        <dbReference type="ARBA" id="ARBA00022806"/>
    </source>
</evidence>
<evidence type="ECO:0000256" key="5">
    <source>
        <dbReference type="ARBA" id="ARBA00022840"/>
    </source>
</evidence>
<dbReference type="SUPFAM" id="SSF52540">
    <property type="entry name" value="P-loop containing nucleoside triphosphate hydrolases"/>
    <property type="match status" value="1"/>
</dbReference>
<reference evidence="11 12" key="1">
    <citation type="submission" date="2020-04" db="EMBL/GenBank/DDBJ databases">
        <title>Advantages and limits of metagenomic assembly and binning of a giant virus.</title>
        <authorList>
            <person name="Schulz F."/>
            <person name="Andreani J."/>
            <person name="Francis R."/>
            <person name="Boudjemaa H."/>
            <person name="Bou Khalil J.Y."/>
            <person name="Lee J."/>
            <person name="La Scola B."/>
            <person name="Woyke T."/>
        </authorList>
    </citation>
    <scope>NUCLEOTIDE SEQUENCE [LARGE SCALE GENOMIC DNA]</scope>
    <source>
        <strain evidence="11 12">FV1/VV64</strain>
    </source>
</reference>
<evidence type="ECO:0000256" key="6">
    <source>
        <dbReference type="ARBA" id="ARBA00022884"/>
    </source>
</evidence>
<dbReference type="Gene3D" id="3.40.50.300">
    <property type="entry name" value="P-loop containing nucleotide triphosphate hydrolases"/>
    <property type="match status" value="2"/>
</dbReference>
<dbReference type="EC" id="3.6.4.13" evidence="1"/>
<dbReference type="GO" id="GO:0003724">
    <property type="term" value="F:RNA helicase activity"/>
    <property type="evidence" value="ECO:0007669"/>
    <property type="project" value="UniProtKB-EC"/>
</dbReference>
<dbReference type="InterPro" id="IPR014001">
    <property type="entry name" value="Helicase_ATP-bd"/>
</dbReference>
<evidence type="ECO:0000256" key="7">
    <source>
        <dbReference type="PROSITE-ProRule" id="PRU00552"/>
    </source>
</evidence>
<dbReference type="InterPro" id="IPR014014">
    <property type="entry name" value="RNA_helicase_DEAD_Q_motif"/>
</dbReference>
<dbReference type="EMBL" id="MT418680">
    <property type="protein sequence ID" value="QKF93683.1"/>
    <property type="molecule type" value="Genomic_DNA"/>
</dbReference>
<keyword evidence="5" id="KW-0067">ATP-binding</keyword>
<keyword evidence="12" id="KW-1185">Reference proteome</keyword>
<gene>
    <name evidence="11" type="ORF">Fadolivirus_1_225</name>
</gene>
<protein>
    <recommendedName>
        <fullName evidence="1">RNA helicase</fullName>
        <ecNumber evidence="1">3.6.4.13</ecNumber>
    </recommendedName>
</protein>
<evidence type="ECO:0000259" key="8">
    <source>
        <dbReference type="PROSITE" id="PS51192"/>
    </source>
</evidence>
<dbReference type="SMART" id="SM00487">
    <property type="entry name" value="DEXDc"/>
    <property type="match status" value="1"/>
</dbReference>
<evidence type="ECO:0000313" key="11">
    <source>
        <dbReference type="EMBL" id="QKF93683.1"/>
    </source>
</evidence>
<feature type="short sequence motif" description="Q motif" evidence="7">
    <location>
        <begin position="19"/>
        <end position="47"/>
    </location>
</feature>
<dbReference type="GO" id="GO:0005524">
    <property type="term" value="F:ATP binding"/>
    <property type="evidence" value="ECO:0007669"/>
    <property type="project" value="UniProtKB-KW"/>
</dbReference>
<feature type="domain" description="Helicase C-terminal" evidence="9">
    <location>
        <begin position="232"/>
        <end position="393"/>
    </location>
</feature>
<organism evidence="11 12">
    <name type="scientific">Fadolivirus FV1/VV64</name>
    <dbReference type="NCBI Taxonomy" id="3070911"/>
    <lineage>
        <taxon>Viruses</taxon>
        <taxon>Varidnaviria</taxon>
        <taxon>Bamfordvirae</taxon>
        <taxon>Nucleocytoviricota</taxon>
        <taxon>Megaviricetes</taxon>
        <taxon>Imitervirales</taxon>
        <taxon>Mimiviridae</taxon>
        <taxon>Klosneuvirinae</taxon>
        <taxon>Fadolivirus</taxon>
        <taxon>Fadolivirus algeromassiliense</taxon>
    </lineage>
</organism>
<evidence type="ECO:0000259" key="9">
    <source>
        <dbReference type="PROSITE" id="PS51194"/>
    </source>
</evidence>
<dbReference type="GO" id="GO:0016787">
    <property type="term" value="F:hydrolase activity"/>
    <property type="evidence" value="ECO:0007669"/>
    <property type="project" value="UniProtKB-KW"/>
</dbReference>
<feature type="domain" description="DEAD-box RNA helicase Q" evidence="10">
    <location>
        <begin position="19"/>
        <end position="47"/>
    </location>
</feature>
<dbReference type="InterPro" id="IPR011545">
    <property type="entry name" value="DEAD/DEAH_box_helicase_dom"/>
</dbReference>
<name>A0A7D3QTX7_9VIRU</name>
<dbReference type="PROSITE" id="PS51194">
    <property type="entry name" value="HELICASE_CTER"/>
    <property type="match status" value="1"/>
</dbReference>
<dbReference type="Pfam" id="PF00270">
    <property type="entry name" value="DEAD"/>
    <property type="match status" value="1"/>
</dbReference>
<dbReference type="GO" id="GO:0003723">
    <property type="term" value="F:RNA binding"/>
    <property type="evidence" value="ECO:0007669"/>
    <property type="project" value="UniProtKB-KW"/>
</dbReference>
<dbReference type="PROSITE" id="PS00039">
    <property type="entry name" value="DEAD_ATP_HELICASE"/>
    <property type="match status" value="1"/>
</dbReference>
<proteinExistence type="predicted"/>
<evidence type="ECO:0000313" key="12">
    <source>
        <dbReference type="Proteomes" id="UP001162001"/>
    </source>
</evidence>
<keyword evidence="2" id="KW-0547">Nucleotide-binding</keyword>
<keyword evidence="4 11" id="KW-0347">Helicase</keyword>
<dbReference type="Proteomes" id="UP001162001">
    <property type="component" value="Segment"/>
</dbReference>
<dbReference type="PANTHER" id="PTHR47958">
    <property type="entry name" value="ATP-DEPENDENT RNA HELICASE DBP3"/>
    <property type="match status" value="1"/>
</dbReference>
<feature type="domain" description="Helicase ATP-binding" evidence="8">
    <location>
        <begin position="50"/>
        <end position="221"/>
    </location>
</feature>
<dbReference type="PROSITE" id="PS51195">
    <property type="entry name" value="Q_MOTIF"/>
    <property type="match status" value="1"/>
</dbReference>
<dbReference type="FunFam" id="3.40.50.300:FF:000031">
    <property type="entry name" value="Eukaryotic initiation factor 4A-III"/>
    <property type="match status" value="1"/>
</dbReference>
<accession>A0A7D3QTX7</accession>
<evidence type="ECO:0000256" key="2">
    <source>
        <dbReference type="ARBA" id="ARBA00022741"/>
    </source>
</evidence>
<dbReference type="PROSITE" id="PS51192">
    <property type="entry name" value="HELICASE_ATP_BIND_1"/>
    <property type="match status" value="1"/>
</dbReference>
<keyword evidence="3" id="KW-0378">Hydrolase</keyword>
<evidence type="ECO:0000256" key="3">
    <source>
        <dbReference type="ARBA" id="ARBA00022801"/>
    </source>
</evidence>
<keyword evidence="6" id="KW-0694">RNA-binding</keyword>
<dbReference type="InterPro" id="IPR000629">
    <property type="entry name" value="RNA-helicase_DEAD-box_CS"/>
</dbReference>
<evidence type="ECO:0000256" key="1">
    <source>
        <dbReference type="ARBA" id="ARBA00012552"/>
    </source>
</evidence>
<dbReference type="SMART" id="SM00490">
    <property type="entry name" value="HELICc"/>
    <property type="match status" value="1"/>
</dbReference>